<dbReference type="EMBL" id="JANPWB010000012">
    <property type="protein sequence ID" value="KAJ1116083.1"/>
    <property type="molecule type" value="Genomic_DNA"/>
</dbReference>
<organism evidence="2 3">
    <name type="scientific">Pleurodeles waltl</name>
    <name type="common">Iberian ribbed newt</name>
    <dbReference type="NCBI Taxonomy" id="8319"/>
    <lineage>
        <taxon>Eukaryota</taxon>
        <taxon>Metazoa</taxon>
        <taxon>Chordata</taxon>
        <taxon>Craniata</taxon>
        <taxon>Vertebrata</taxon>
        <taxon>Euteleostomi</taxon>
        <taxon>Amphibia</taxon>
        <taxon>Batrachia</taxon>
        <taxon>Caudata</taxon>
        <taxon>Salamandroidea</taxon>
        <taxon>Salamandridae</taxon>
        <taxon>Pleurodelinae</taxon>
        <taxon>Pleurodeles</taxon>
    </lineage>
</organism>
<dbReference type="AlphaFoldDB" id="A0AAV7NS42"/>
<proteinExistence type="predicted"/>
<evidence type="ECO:0000256" key="1">
    <source>
        <dbReference type="SAM" id="MobiDB-lite"/>
    </source>
</evidence>
<accession>A0AAV7NS42</accession>
<comment type="caution">
    <text evidence="2">The sequence shown here is derived from an EMBL/GenBank/DDBJ whole genome shotgun (WGS) entry which is preliminary data.</text>
</comment>
<feature type="compositionally biased region" description="Basic and acidic residues" evidence="1">
    <location>
        <begin position="7"/>
        <end position="17"/>
    </location>
</feature>
<dbReference type="Proteomes" id="UP001066276">
    <property type="component" value="Chromosome 8"/>
</dbReference>
<gene>
    <name evidence="2" type="ORF">NDU88_004302</name>
</gene>
<evidence type="ECO:0000313" key="3">
    <source>
        <dbReference type="Proteomes" id="UP001066276"/>
    </source>
</evidence>
<keyword evidence="3" id="KW-1185">Reference proteome</keyword>
<reference evidence="2" key="1">
    <citation type="journal article" date="2022" name="bioRxiv">
        <title>Sequencing and chromosome-scale assembly of the giantPleurodeles waltlgenome.</title>
        <authorList>
            <person name="Brown T."/>
            <person name="Elewa A."/>
            <person name="Iarovenko S."/>
            <person name="Subramanian E."/>
            <person name="Araus A.J."/>
            <person name="Petzold A."/>
            <person name="Susuki M."/>
            <person name="Suzuki K.-i.T."/>
            <person name="Hayashi T."/>
            <person name="Toyoda A."/>
            <person name="Oliveira C."/>
            <person name="Osipova E."/>
            <person name="Leigh N.D."/>
            <person name="Simon A."/>
            <person name="Yun M.H."/>
        </authorList>
    </citation>
    <scope>NUCLEOTIDE SEQUENCE</scope>
    <source>
        <strain evidence="2">20211129_DDA</strain>
        <tissue evidence="2">Liver</tissue>
    </source>
</reference>
<evidence type="ECO:0000313" key="2">
    <source>
        <dbReference type="EMBL" id="KAJ1116083.1"/>
    </source>
</evidence>
<feature type="region of interest" description="Disordered" evidence="1">
    <location>
        <begin position="1"/>
        <end position="20"/>
    </location>
</feature>
<sequence>MTPKGPGLRDEQQRRGSDGLGGCGAFLIIHRSDGAARARLVSSFKGGGINVFTVFPSLVFVIYAPTAVRCTEAVHSYAIYTLELYKGLKRGNACSAAFRWLIRSNLLNP</sequence>
<protein>
    <submittedName>
        <fullName evidence="2">Uncharacterized protein</fullName>
    </submittedName>
</protein>
<name>A0AAV7NS42_PLEWA</name>